<dbReference type="AlphaFoldDB" id="A0A2C6KBE8"/>
<dbReference type="GO" id="GO:0006420">
    <property type="term" value="P:arginyl-tRNA aminoacylation"/>
    <property type="evidence" value="ECO:0007669"/>
    <property type="project" value="InterPro"/>
</dbReference>
<dbReference type="RefSeq" id="XP_067916534.1">
    <property type="nucleotide sequence ID" value="XM_068071490.1"/>
</dbReference>
<evidence type="ECO:0000259" key="2">
    <source>
        <dbReference type="Pfam" id="PF00750"/>
    </source>
</evidence>
<evidence type="ECO:0000256" key="1">
    <source>
        <dbReference type="SAM" id="MobiDB-lite"/>
    </source>
</evidence>
<proteinExistence type="predicted"/>
<sequence>EDEEEENGVAEGGRKEKRESEEGRDSSSSCPGSAHVTCGGGTAVSPEEMEKAAEAIGYSAVKYFDLKQNRQTDYKFSFDRMLDPKGEMT</sequence>
<evidence type="ECO:0000313" key="4">
    <source>
        <dbReference type="Proteomes" id="UP000221165"/>
    </source>
</evidence>
<dbReference type="InterPro" id="IPR014729">
    <property type="entry name" value="Rossmann-like_a/b/a_fold"/>
</dbReference>
<keyword evidence="4" id="KW-1185">Reference proteome</keyword>
<evidence type="ECO:0000313" key="3">
    <source>
        <dbReference type="EMBL" id="PHJ14799.1"/>
    </source>
</evidence>
<dbReference type="OrthoDB" id="68056at2759"/>
<organism evidence="3 4">
    <name type="scientific">Cystoisospora suis</name>
    <dbReference type="NCBI Taxonomy" id="483139"/>
    <lineage>
        <taxon>Eukaryota</taxon>
        <taxon>Sar</taxon>
        <taxon>Alveolata</taxon>
        <taxon>Apicomplexa</taxon>
        <taxon>Conoidasida</taxon>
        <taxon>Coccidia</taxon>
        <taxon>Eucoccidiorida</taxon>
        <taxon>Eimeriorina</taxon>
        <taxon>Sarcocystidae</taxon>
        <taxon>Cystoisospora</taxon>
    </lineage>
</organism>
<keyword evidence="3" id="KW-0030">Aminoacyl-tRNA synthetase</keyword>
<feature type="non-terminal residue" evidence="3">
    <location>
        <position position="89"/>
    </location>
</feature>
<dbReference type="Gene3D" id="3.40.50.620">
    <property type="entry name" value="HUPs"/>
    <property type="match status" value="1"/>
</dbReference>
<comment type="caution">
    <text evidence="3">The sequence shown here is derived from an EMBL/GenBank/DDBJ whole genome shotgun (WGS) entry which is preliminary data.</text>
</comment>
<keyword evidence="3" id="KW-0436">Ligase</keyword>
<dbReference type="Proteomes" id="UP000221165">
    <property type="component" value="Unassembled WGS sequence"/>
</dbReference>
<dbReference type="GO" id="GO:0005524">
    <property type="term" value="F:ATP binding"/>
    <property type="evidence" value="ECO:0007669"/>
    <property type="project" value="InterPro"/>
</dbReference>
<dbReference type="SUPFAM" id="SSF52374">
    <property type="entry name" value="Nucleotidylyl transferase"/>
    <property type="match status" value="1"/>
</dbReference>
<feature type="domain" description="Arginyl-tRNA synthetase catalytic core" evidence="2">
    <location>
        <begin position="45"/>
        <end position="78"/>
    </location>
</feature>
<reference evidence="3 4" key="1">
    <citation type="journal article" date="2017" name="Int. J. Parasitol.">
        <title>The genome of the protozoan parasite Cystoisospora suis and a reverse vaccinology approach to identify vaccine candidates.</title>
        <authorList>
            <person name="Palmieri N."/>
            <person name="Shrestha A."/>
            <person name="Ruttkowski B."/>
            <person name="Beck T."/>
            <person name="Vogl C."/>
            <person name="Tomley F."/>
            <person name="Blake D.P."/>
            <person name="Joachim A."/>
        </authorList>
    </citation>
    <scope>NUCLEOTIDE SEQUENCE [LARGE SCALE GENOMIC DNA]</scope>
    <source>
        <strain evidence="3 4">Wien I</strain>
    </source>
</reference>
<dbReference type="PANTHER" id="PTHR11956">
    <property type="entry name" value="ARGINYL-TRNA SYNTHETASE"/>
    <property type="match status" value="1"/>
</dbReference>
<feature type="compositionally biased region" description="Basic and acidic residues" evidence="1">
    <location>
        <begin position="12"/>
        <end position="25"/>
    </location>
</feature>
<protein>
    <submittedName>
        <fullName evidence="3">Arginyl-trna synthetase family protein</fullName>
    </submittedName>
</protein>
<feature type="region of interest" description="Disordered" evidence="1">
    <location>
        <begin position="1"/>
        <end position="45"/>
    </location>
</feature>
<dbReference type="InterPro" id="IPR001278">
    <property type="entry name" value="Arg-tRNA-ligase"/>
</dbReference>
<dbReference type="VEuPathDB" id="ToxoDB:CSUI_011391"/>
<dbReference type="EMBL" id="MIGC01011228">
    <property type="protein sequence ID" value="PHJ14799.1"/>
    <property type="molecule type" value="Genomic_DNA"/>
</dbReference>
<dbReference type="PANTHER" id="PTHR11956:SF5">
    <property type="entry name" value="ARGININE--TRNA LIGASE, CYTOPLASMIC"/>
    <property type="match status" value="1"/>
</dbReference>
<dbReference type="Pfam" id="PF00750">
    <property type="entry name" value="tRNA-synt_1d"/>
    <property type="match status" value="1"/>
</dbReference>
<feature type="non-terminal residue" evidence="3">
    <location>
        <position position="1"/>
    </location>
</feature>
<dbReference type="InterPro" id="IPR035684">
    <property type="entry name" value="ArgRS_core"/>
</dbReference>
<dbReference type="GeneID" id="94434701"/>
<name>A0A2C6KBE8_9APIC</name>
<accession>A0A2C6KBE8</accession>
<dbReference type="GO" id="GO:0004814">
    <property type="term" value="F:arginine-tRNA ligase activity"/>
    <property type="evidence" value="ECO:0007669"/>
    <property type="project" value="InterPro"/>
</dbReference>
<gene>
    <name evidence="3" type="ORF">CSUI_011391</name>
</gene>